<protein>
    <recommendedName>
        <fullName evidence="4">ARM repeat superfamily protein</fullName>
    </recommendedName>
</protein>
<keyword evidence="3" id="KW-1185">Reference proteome</keyword>
<evidence type="ECO:0000313" key="3">
    <source>
        <dbReference type="Proteomes" id="UP000585474"/>
    </source>
</evidence>
<dbReference type="Gene3D" id="1.25.10.10">
    <property type="entry name" value="Leucine-rich Repeat Variant"/>
    <property type="match status" value="1"/>
</dbReference>
<proteinExistence type="predicted"/>
<gene>
    <name evidence="2" type="ORF">Acr_06g0009060</name>
</gene>
<evidence type="ECO:0000256" key="1">
    <source>
        <dbReference type="SAM" id="MobiDB-lite"/>
    </source>
</evidence>
<dbReference type="EMBL" id="BJWL01000006">
    <property type="protein sequence ID" value="GFY88966.1"/>
    <property type="molecule type" value="Genomic_DNA"/>
</dbReference>
<accession>A0A7J0ERX7</accession>
<dbReference type="InterPro" id="IPR011989">
    <property type="entry name" value="ARM-like"/>
</dbReference>
<organism evidence="2 3">
    <name type="scientific">Actinidia rufa</name>
    <dbReference type="NCBI Taxonomy" id="165716"/>
    <lineage>
        <taxon>Eukaryota</taxon>
        <taxon>Viridiplantae</taxon>
        <taxon>Streptophyta</taxon>
        <taxon>Embryophyta</taxon>
        <taxon>Tracheophyta</taxon>
        <taxon>Spermatophyta</taxon>
        <taxon>Magnoliopsida</taxon>
        <taxon>eudicotyledons</taxon>
        <taxon>Gunneridae</taxon>
        <taxon>Pentapetalae</taxon>
        <taxon>asterids</taxon>
        <taxon>Ericales</taxon>
        <taxon>Actinidiaceae</taxon>
        <taxon>Actinidia</taxon>
    </lineage>
</organism>
<dbReference type="AlphaFoldDB" id="A0A7J0ERX7"/>
<evidence type="ECO:0000313" key="2">
    <source>
        <dbReference type="EMBL" id="GFY88966.1"/>
    </source>
</evidence>
<dbReference type="Proteomes" id="UP000585474">
    <property type="component" value="Unassembled WGS sequence"/>
</dbReference>
<dbReference type="PANTHER" id="PTHR46700">
    <property type="entry name" value="ARM REPEAT SUPERFAMILY PROTEIN"/>
    <property type="match status" value="1"/>
</dbReference>
<name>A0A7J0ERX7_9ERIC</name>
<dbReference type="PANTHER" id="PTHR46700:SF2">
    <property type="entry name" value="ARM REPEAT SUPERFAMILY PROTEIN"/>
    <property type="match status" value="1"/>
</dbReference>
<feature type="compositionally biased region" description="Basic and acidic residues" evidence="1">
    <location>
        <begin position="50"/>
        <end position="60"/>
    </location>
</feature>
<comment type="caution">
    <text evidence="2">The sequence shown here is derived from an EMBL/GenBank/DDBJ whole genome shotgun (WGS) entry which is preliminary data.</text>
</comment>
<sequence length="142" mass="16269">MSDSSPWLRSYTKFRFFVRIRRFLQLKNSNKQSTPSDQFRKPTVTDIDGEGNRNMDKERESTEDELVIMQRSVKRLHFGSWQEKAAAAEEIRRLAKEDLKLRKSVAELGVVPPLVAMVGSEVGGRRRVAVQALIELANGSYK</sequence>
<feature type="region of interest" description="Disordered" evidence="1">
    <location>
        <begin position="29"/>
        <end position="63"/>
    </location>
</feature>
<evidence type="ECO:0008006" key="4">
    <source>
        <dbReference type="Google" id="ProtNLM"/>
    </source>
</evidence>
<dbReference type="OrthoDB" id="777117at2759"/>
<dbReference type="SUPFAM" id="SSF48371">
    <property type="entry name" value="ARM repeat"/>
    <property type="match status" value="1"/>
</dbReference>
<dbReference type="InterPro" id="IPR016024">
    <property type="entry name" value="ARM-type_fold"/>
</dbReference>
<reference evidence="2 3" key="1">
    <citation type="submission" date="2019-07" db="EMBL/GenBank/DDBJ databases">
        <title>De Novo Assembly of kiwifruit Actinidia rufa.</title>
        <authorList>
            <person name="Sugita-Konishi S."/>
            <person name="Sato K."/>
            <person name="Mori E."/>
            <person name="Abe Y."/>
            <person name="Kisaki G."/>
            <person name="Hamano K."/>
            <person name="Suezawa K."/>
            <person name="Otani M."/>
            <person name="Fukuda T."/>
            <person name="Manabe T."/>
            <person name="Gomi K."/>
            <person name="Tabuchi M."/>
            <person name="Akimitsu K."/>
            <person name="Kataoka I."/>
        </authorList>
    </citation>
    <scope>NUCLEOTIDE SEQUENCE [LARGE SCALE GENOMIC DNA]</scope>
    <source>
        <strain evidence="3">cv. Fuchu</strain>
    </source>
</reference>